<name>A0A085MVV9_9BILA</name>
<dbReference type="EMBL" id="KL367626">
    <property type="protein sequence ID" value="KFD61355.1"/>
    <property type="molecule type" value="Genomic_DNA"/>
</dbReference>
<gene>
    <name evidence="1" type="ORF">M514_26488</name>
</gene>
<dbReference type="InterPro" id="IPR036397">
    <property type="entry name" value="RNaseH_sf"/>
</dbReference>
<dbReference type="AlphaFoldDB" id="A0A085MVV9"/>
<dbReference type="Gene3D" id="3.30.420.10">
    <property type="entry name" value="Ribonuclease H-like superfamily/Ribonuclease H"/>
    <property type="match status" value="1"/>
</dbReference>
<organism evidence="1">
    <name type="scientific">Trichuris suis</name>
    <name type="common">pig whipworm</name>
    <dbReference type="NCBI Taxonomy" id="68888"/>
    <lineage>
        <taxon>Eukaryota</taxon>
        <taxon>Metazoa</taxon>
        <taxon>Ecdysozoa</taxon>
        <taxon>Nematoda</taxon>
        <taxon>Enoplea</taxon>
        <taxon>Dorylaimia</taxon>
        <taxon>Trichinellida</taxon>
        <taxon>Trichuridae</taxon>
        <taxon>Trichuris</taxon>
    </lineage>
</organism>
<proteinExistence type="predicted"/>
<sequence>MVIGDKKLFDVLHEAHLAVGHGGRDRMLKELSPKYKNIGRYDIEPYLQICEAYQKKQKGAKKGVVVLPMVFSDFNSRCQVDLIDFQSHPDGEYKFLMAYQDHLTKFVVLKALKSKTAEEVAHNLVDIFYVTWSTVDSAIR</sequence>
<accession>A0A085MVV9</accession>
<evidence type="ECO:0008006" key="2">
    <source>
        <dbReference type="Google" id="ProtNLM"/>
    </source>
</evidence>
<dbReference type="Proteomes" id="UP000030758">
    <property type="component" value="Unassembled WGS sequence"/>
</dbReference>
<protein>
    <recommendedName>
        <fullName evidence="2">Integrase catalytic domain-containing protein</fullName>
    </recommendedName>
</protein>
<reference evidence="1" key="1">
    <citation type="journal article" date="2014" name="Nat. Genet.">
        <title>Genome and transcriptome of the porcine whipworm Trichuris suis.</title>
        <authorList>
            <person name="Jex A.R."/>
            <person name="Nejsum P."/>
            <person name="Schwarz E.M."/>
            <person name="Hu L."/>
            <person name="Young N.D."/>
            <person name="Hall R.S."/>
            <person name="Korhonen P.K."/>
            <person name="Liao S."/>
            <person name="Thamsborg S."/>
            <person name="Xia J."/>
            <person name="Xu P."/>
            <person name="Wang S."/>
            <person name="Scheerlinck J.P."/>
            <person name="Hofmann A."/>
            <person name="Sternberg P.W."/>
            <person name="Wang J."/>
            <person name="Gasser R.B."/>
        </authorList>
    </citation>
    <scope>NUCLEOTIDE SEQUENCE [LARGE SCALE GENOMIC DNA]</scope>
    <source>
        <strain evidence="1">DCEP-RM93F</strain>
    </source>
</reference>
<dbReference type="GO" id="GO:0003676">
    <property type="term" value="F:nucleic acid binding"/>
    <property type="evidence" value="ECO:0007669"/>
    <property type="project" value="InterPro"/>
</dbReference>
<evidence type="ECO:0000313" key="1">
    <source>
        <dbReference type="EMBL" id="KFD61355.1"/>
    </source>
</evidence>